<dbReference type="Proteomes" id="UP000247978">
    <property type="component" value="Unassembled WGS sequence"/>
</dbReference>
<dbReference type="InterPro" id="IPR010499">
    <property type="entry name" value="AraC_E-bd"/>
</dbReference>
<organism evidence="2 3">
    <name type="scientific">Pseudogracilibacillus auburnensis</name>
    <dbReference type="NCBI Taxonomy" id="1494959"/>
    <lineage>
        <taxon>Bacteria</taxon>
        <taxon>Bacillati</taxon>
        <taxon>Bacillota</taxon>
        <taxon>Bacilli</taxon>
        <taxon>Bacillales</taxon>
        <taxon>Bacillaceae</taxon>
        <taxon>Pseudogracilibacillus</taxon>
    </lineage>
</organism>
<gene>
    <name evidence="2" type="ORF">DFR56_1255</name>
</gene>
<protein>
    <submittedName>
        <fullName evidence="2">Putative transcriptional regulator YdeE</fullName>
    </submittedName>
</protein>
<dbReference type="SMART" id="SM00871">
    <property type="entry name" value="AraC_E_bind"/>
    <property type="match status" value="1"/>
</dbReference>
<keyword evidence="3" id="KW-1185">Reference proteome</keyword>
<dbReference type="InterPro" id="IPR029442">
    <property type="entry name" value="GyrI-like"/>
</dbReference>
<dbReference type="InterPro" id="IPR053182">
    <property type="entry name" value="YobU-like_regulator"/>
</dbReference>
<dbReference type="InterPro" id="IPR011256">
    <property type="entry name" value="Reg_factor_effector_dom_sf"/>
</dbReference>
<dbReference type="OrthoDB" id="2593454at2"/>
<evidence type="ECO:0000259" key="1">
    <source>
        <dbReference type="SMART" id="SM00871"/>
    </source>
</evidence>
<sequence>MNVRIEKKDPLKIVGMSLSVLLQVERKEKLITNLHDTFEKRVHDIKNKSHPTLSCGVFIDPPNYRPDEDEFQWIAGVKVDEFSDIPEDMVRYELPENLYAIITYKGPKGEAGHIYDALYQWVDQSDYTLADSYGIEVYIDSEEDELEMDLCFPIKE</sequence>
<evidence type="ECO:0000313" key="2">
    <source>
        <dbReference type="EMBL" id="PXW80831.1"/>
    </source>
</evidence>
<dbReference type="Gene3D" id="3.20.80.10">
    <property type="entry name" value="Regulatory factor, effector binding domain"/>
    <property type="match status" value="1"/>
</dbReference>
<evidence type="ECO:0000313" key="3">
    <source>
        <dbReference type="Proteomes" id="UP000247978"/>
    </source>
</evidence>
<dbReference type="AlphaFoldDB" id="A0A2V3VIW4"/>
<dbReference type="PANTHER" id="PTHR36444:SF3">
    <property type="entry name" value="TRANSCRIPTIONAL ACTIVATOR, PUTATIVE-RELATED"/>
    <property type="match status" value="1"/>
</dbReference>
<dbReference type="EMBL" id="QJJQ01000025">
    <property type="protein sequence ID" value="PXW80831.1"/>
    <property type="molecule type" value="Genomic_DNA"/>
</dbReference>
<reference evidence="2 3" key="1">
    <citation type="submission" date="2018-05" db="EMBL/GenBank/DDBJ databases">
        <title>Genomic Encyclopedia of Type Strains, Phase IV (KMG-IV): sequencing the most valuable type-strain genomes for metagenomic binning, comparative biology and taxonomic classification.</title>
        <authorList>
            <person name="Goeker M."/>
        </authorList>
    </citation>
    <scope>NUCLEOTIDE SEQUENCE [LARGE SCALE GENOMIC DNA]</scope>
    <source>
        <strain evidence="2 3">DSM 28556</strain>
    </source>
</reference>
<proteinExistence type="predicted"/>
<accession>A0A2V3VIW4</accession>
<comment type="caution">
    <text evidence="2">The sequence shown here is derived from an EMBL/GenBank/DDBJ whole genome shotgun (WGS) entry which is preliminary data.</text>
</comment>
<dbReference type="RefSeq" id="WP_110397516.1">
    <property type="nucleotide sequence ID" value="NZ_JBHUHB010000001.1"/>
</dbReference>
<feature type="domain" description="AraC effector-binding" evidence="1">
    <location>
        <begin position="1"/>
        <end position="155"/>
    </location>
</feature>
<dbReference type="Pfam" id="PF06445">
    <property type="entry name" value="GyrI-like"/>
    <property type="match status" value="1"/>
</dbReference>
<dbReference type="SUPFAM" id="SSF55136">
    <property type="entry name" value="Probable bacterial effector-binding domain"/>
    <property type="match status" value="1"/>
</dbReference>
<name>A0A2V3VIW4_9BACI</name>
<dbReference type="PANTHER" id="PTHR36444">
    <property type="entry name" value="TRANSCRIPTIONAL REGULATOR PROTEIN YOBU-RELATED"/>
    <property type="match status" value="1"/>
</dbReference>